<dbReference type="InterPro" id="IPR038475">
    <property type="entry name" value="RecG_C_sf"/>
</dbReference>
<feature type="non-terminal residue" evidence="1">
    <location>
        <position position="1"/>
    </location>
</feature>
<evidence type="ECO:0008006" key="2">
    <source>
        <dbReference type="Google" id="ProtNLM"/>
    </source>
</evidence>
<accession>X1HSM5</accession>
<gene>
    <name evidence="1" type="ORF">S03H2_33003</name>
</gene>
<proteinExistence type="predicted"/>
<evidence type="ECO:0000313" key="1">
    <source>
        <dbReference type="EMBL" id="GAH60050.1"/>
    </source>
</evidence>
<sequence length="98" mass="11017">HDARHRVHQVLAVLAYAYPLYTVLSSRFGTNVPLYGAVEEALVNAVYHRSYQDDSPVEVRVFPNRIEILSYPGPVPPLGKDNLMSRKVTAVAWLFPVP</sequence>
<dbReference type="Gene3D" id="3.30.565.60">
    <property type="match status" value="1"/>
</dbReference>
<name>X1HSM5_9ZZZZ</name>
<dbReference type="AlphaFoldDB" id="X1HSM5"/>
<protein>
    <recommendedName>
        <fullName evidence="2">ATP-dependent DNA helicase RecG C-terminal domain-containing protein</fullName>
    </recommendedName>
</protein>
<reference evidence="1" key="1">
    <citation type="journal article" date="2014" name="Front. Microbiol.">
        <title>High frequency of phylogenetically diverse reductive dehalogenase-homologous genes in deep subseafloor sedimentary metagenomes.</title>
        <authorList>
            <person name="Kawai M."/>
            <person name="Futagami T."/>
            <person name="Toyoda A."/>
            <person name="Takaki Y."/>
            <person name="Nishi S."/>
            <person name="Hori S."/>
            <person name="Arai W."/>
            <person name="Tsubouchi T."/>
            <person name="Morono Y."/>
            <person name="Uchiyama I."/>
            <person name="Ito T."/>
            <person name="Fujiyama A."/>
            <person name="Inagaki F."/>
            <person name="Takami H."/>
        </authorList>
    </citation>
    <scope>NUCLEOTIDE SEQUENCE</scope>
    <source>
        <strain evidence="1">Expedition CK06-06</strain>
    </source>
</reference>
<organism evidence="1">
    <name type="scientific">marine sediment metagenome</name>
    <dbReference type="NCBI Taxonomy" id="412755"/>
    <lineage>
        <taxon>unclassified sequences</taxon>
        <taxon>metagenomes</taxon>
        <taxon>ecological metagenomes</taxon>
    </lineage>
</organism>
<comment type="caution">
    <text evidence="1">The sequence shown here is derived from an EMBL/GenBank/DDBJ whole genome shotgun (WGS) entry which is preliminary data.</text>
</comment>
<dbReference type="EMBL" id="BARU01020077">
    <property type="protein sequence ID" value="GAH60050.1"/>
    <property type="molecule type" value="Genomic_DNA"/>
</dbReference>